<name>A0ACC7MKI3_9BURK</name>
<reference evidence="1" key="1">
    <citation type="submission" date="2024-11" db="EMBL/GenBank/DDBJ databases">
        <title>Description of Massilia orientalis sp. nov., isolated from rhizosphere soil of Ageratina adenophora.</title>
        <authorList>
            <person name="Wang Y."/>
        </authorList>
    </citation>
    <scope>NUCLEOTIDE SEQUENCE</scope>
    <source>
        <strain evidence="1">YIM B02787</strain>
    </source>
</reference>
<dbReference type="EMBL" id="JASNRB020000017">
    <property type="protein sequence ID" value="MFJ1470916.1"/>
    <property type="molecule type" value="Genomic_DNA"/>
</dbReference>
<evidence type="ECO:0000313" key="1">
    <source>
        <dbReference type="EMBL" id="MFJ1470916.1"/>
    </source>
</evidence>
<proteinExistence type="predicted"/>
<accession>A0ACC7MKI3</accession>
<comment type="caution">
    <text evidence="1">The sequence shown here is derived from an EMBL/GenBank/DDBJ whole genome shotgun (WGS) entry which is preliminary data.</text>
</comment>
<sequence>MIDPLADVVGLLRPGVRYTKIVGAAGRWGVRRTETGEPSYCVVLDGACLLTAADMDPIALEPGDFVLIPATYDFSMSSLRPPPARDFDKPPAQVAPGEVRHGTREGPPDVRFLIGHCEFAAPDAALLVSLLPRVVHVRGEARLATLVQLVNDEARAGRPARDVVLARLLEVLLIEALRGAGGTDASPGLVRGLADPRLAHALRALHAAPERAWTVADLAREAALSRSTFFERFSRTVGMAPMAYLLTWRMALAQDLLRRGAGSIAEVAERVGYSSASTFTVAFARHVGEPPGRYARAA</sequence>
<organism evidence="1 2">
    <name type="scientific">Massilia orientalis</name>
    <dbReference type="NCBI Taxonomy" id="3050128"/>
    <lineage>
        <taxon>Bacteria</taxon>
        <taxon>Pseudomonadati</taxon>
        <taxon>Pseudomonadota</taxon>
        <taxon>Betaproteobacteria</taxon>
        <taxon>Burkholderiales</taxon>
        <taxon>Oxalobacteraceae</taxon>
        <taxon>Telluria group</taxon>
        <taxon>Massilia</taxon>
    </lineage>
</organism>
<keyword evidence="2" id="KW-1185">Reference proteome</keyword>
<evidence type="ECO:0000313" key="2">
    <source>
        <dbReference type="Proteomes" id="UP001168096"/>
    </source>
</evidence>
<gene>
    <name evidence="1" type="ORF">QPK29_024620</name>
</gene>
<protein>
    <submittedName>
        <fullName evidence="1">AraC family transcriptional regulator</fullName>
    </submittedName>
</protein>
<dbReference type="Proteomes" id="UP001168096">
    <property type="component" value="Unassembled WGS sequence"/>
</dbReference>